<sequence>MVASRALRASATATATACASCRLSIIRSFTSLAGPSIRAPQVHARSVRCSRSSQQIRLSSQLVYDGQATADGERNVTSNEFEELEKGEEEDVMEEGRKLDDQGEESQVSALPWYLQVESPQRAPKQLSERQRLPDLPDAAPPILQPLMQQISVDLGLDDLALLDLRKLDPPPALGANLFMILGTARSERHLHVSADRLCRWLRSNYKLRPDADGLLGRNELKLKLKRKAKRAKLMGSANDDTGDDGVRTGWVCVDVGVVEGGSEAVPDAPRHENFVGFGRRTDGVRIVVQMLTEEKREEIELEKLWGGILKRAVQHELDNPNVEIEPPQTSAVQPELPVALERPRESLGAIFGKTQTRKLHTSARRMEVLAAPNQQAGFDIVAFEESLTREVESGNYETATKIMRGTLPLAGSFQQEKLKLFILGQLRTSLSQLPTEVASEKLGVGSSSQTAPYLTCWDEASSSFPNEFEAESRIWLACYARELGHEEYRRSTLFKIFEDLQEYGVKISSVSYLRLLMGILRQDKGESYYHGPTQVAAGMSASILQAMYESGIDIIDEKILVNIQEVVTPEMPREVASERIYMDLSNTFGLHSLPMSPMQHRIHALMMSLDLPLFQDVSRMRLMDLYARNGHWKAFFEIFRMAPRKGKPQSTNVYAFMFRSVAKTGCQKACLAVLRTWIPDLEAEKPEIKLDGDIGEAVKACLRVSDPTIEQDAIGLPDMKGELLNLWRRVG</sequence>
<dbReference type="GO" id="GO:0005743">
    <property type="term" value="C:mitochondrial inner membrane"/>
    <property type="evidence" value="ECO:0007669"/>
    <property type="project" value="UniProtKB-SubCell"/>
</dbReference>
<dbReference type="FunFam" id="3.30.460.10:FF:000044">
    <property type="entry name" value="ATPase synthesis protein 25, mitochondrial"/>
    <property type="match status" value="1"/>
</dbReference>
<evidence type="ECO:0000256" key="6">
    <source>
        <dbReference type="ARBA" id="ARBA00023128"/>
    </source>
</evidence>
<reference evidence="10 11" key="1">
    <citation type="journal article" date="2012" name="BMC Genomics">
        <title>Sequencing the genome of Marssonina brunnea reveals fungus-poplar co-evolution.</title>
        <authorList>
            <person name="Zhu S."/>
            <person name="Cao Y.-Z."/>
            <person name="Jiang C."/>
            <person name="Tan B.-Y."/>
            <person name="Wang Z."/>
            <person name="Feng S."/>
            <person name="Zhang L."/>
            <person name="Su X.-H."/>
            <person name="Brejova B."/>
            <person name="Vinar T."/>
            <person name="Xu M."/>
            <person name="Wang M.-X."/>
            <person name="Zhang S.-G."/>
            <person name="Huang M.-R."/>
            <person name="Wu R."/>
            <person name="Zhou Y."/>
        </authorList>
    </citation>
    <scope>NUCLEOTIDE SEQUENCE [LARGE SCALE GENOMIC DNA]</scope>
    <source>
        <strain evidence="10 11">MB_m1</strain>
    </source>
</reference>
<evidence type="ECO:0000256" key="4">
    <source>
        <dbReference type="ARBA" id="ARBA00022792"/>
    </source>
</evidence>
<comment type="similarity">
    <text evidence="3 8">Belongs to the ATP25 family.</text>
</comment>
<proteinExistence type="inferred from homology"/>
<dbReference type="PANTHER" id="PTHR28087">
    <property type="entry name" value="ATPASE SYNTHESIS PROTEIN 25, MITOCHONDRIAL"/>
    <property type="match status" value="1"/>
</dbReference>
<gene>
    <name evidence="10" type="ORF">MBM_00815</name>
</gene>
<dbReference type="KEGG" id="mbe:MBM_00815"/>
<comment type="subcellular location">
    <subcellularLocation>
        <location evidence="2 8">Mitochondrion inner membrane</location>
        <topology evidence="2 8">Peripheral membrane protein</topology>
        <orientation evidence="2 8">Matrix side</orientation>
    </subcellularLocation>
</comment>
<feature type="region of interest" description="Disordered" evidence="9">
    <location>
        <begin position="70"/>
        <end position="104"/>
    </location>
</feature>
<organism evidence="10 11">
    <name type="scientific">Marssonina brunnea f. sp. multigermtubi (strain MB_m1)</name>
    <name type="common">Marssonina leaf spot fungus</name>
    <dbReference type="NCBI Taxonomy" id="1072389"/>
    <lineage>
        <taxon>Eukaryota</taxon>
        <taxon>Fungi</taxon>
        <taxon>Dikarya</taxon>
        <taxon>Ascomycota</taxon>
        <taxon>Pezizomycotina</taxon>
        <taxon>Leotiomycetes</taxon>
        <taxon>Helotiales</taxon>
        <taxon>Drepanopezizaceae</taxon>
        <taxon>Drepanopeziza</taxon>
    </lineage>
</organism>
<keyword evidence="6 8" id="KW-0496">Mitochondrion</keyword>
<evidence type="ECO:0000313" key="11">
    <source>
        <dbReference type="Proteomes" id="UP000006753"/>
    </source>
</evidence>
<evidence type="ECO:0000256" key="3">
    <source>
        <dbReference type="ARBA" id="ARBA00010787"/>
    </source>
</evidence>
<evidence type="ECO:0000256" key="8">
    <source>
        <dbReference type="RuleBase" id="RU367062"/>
    </source>
</evidence>
<dbReference type="GO" id="GO:0048255">
    <property type="term" value="P:mRNA stabilization"/>
    <property type="evidence" value="ECO:0007669"/>
    <property type="project" value="TreeGrafter"/>
</dbReference>
<evidence type="ECO:0000313" key="10">
    <source>
        <dbReference type="EMBL" id="EKD21702.1"/>
    </source>
</evidence>
<dbReference type="eggNOG" id="ENOG502RGZN">
    <property type="taxonomic scope" value="Eukaryota"/>
</dbReference>
<keyword evidence="7 8" id="KW-0472">Membrane</keyword>
<dbReference type="PANTHER" id="PTHR28087:SF1">
    <property type="entry name" value="ATPASE SYNTHESIS PROTEIN 25, MITOCHONDRIAL"/>
    <property type="match status" value="1"/>
</dbReference>
<feature type="compositionally biased region" description="Acidic residues" evidence="9">
    <location>
        <begin position="80"/>
        <end position="93"/>
    </location>
</feature>
<dbReference type="OrthoDB" id="107372at2759"/>
<name>K1X9N7_MARBU</name>
<dbReference type="InterPro" id="IPR043519">
    <property type="entry name" value="NT_sf"/>
</dbReference>
<accession>K1X9N7</accession>
<keyword evidence="11" id="KW-1185">Reference proteome</keyword>
<dbReference type="STRING" id="1072389.K1X9N7"/>
<evidence type="ECO:0000256" key="5">
    <source>
        <dbReference type="ARBA" id="ARBA00022946"/>
    </source>
</evidence>
<evidence type="ECO:0000256" key="9">
    <source>
        <dbReference type="SAM" id="MobiDB-lite"/>
    </source>
</evidence>
<dbReference type="SUPFAM" id="SSF81301">
    <property type="entry name" value="Nucleotidyltransferase"/>
    <property type="match status" value="1"/>
</dbReference>
<dbReference type="RefSeq" id="XP_007288704.1">
    <property type="nucleotide sequence ID" value="XM_007288642.1"/>
</dbReference>
<dbReference type="AlphaFoldDB" id="K1X9N7"/>
<dbReference type="GeneID" id="18756750"/>
<comment type="function">
    <text evidence="1">Probable mitochondrial mRNA stabilization factor.</text>
</comment>
<keyword evidence="4 8" id="KW-0999">Mitochondrion inner membrane</keyword>
<dbReference type="HOGENOM" id="CLU_016140_0_0_1"/>
<evidence type="ECO:0000256" key="2">
    <source>
        <dbReference type="ARBA" id="ARBA00004443"/>
    </source>
</evidence>
<comment type="function">
    <text evidence="8">Mitochondrial mRNA stabilization factor.</text>
</comment>
<dbReference type="GO" id="GO:0140053">
    <property type="term" value="P:mitochondrial gene expression"/>
    <property type="evidence" value="ECO:0007669"/>
    <property type="project" value="UniProtKB-UniRule"/>
</dbReference>
<dbReference type="EMBL" id="JH921428">
    <property type="protein sequence ID" value="EKD21702.1"/>
    <property type="molecule type" value="Genomic_DNA"/>
</dbReference>
<keyword evidence="5 8" id="KW-0809">Transit peptide</keyword>
<dbReference type="OMA" id="CLSSWVP"/>
<dbReference type="InParanoid" id="K1X9N7"/>
<dbReference type="Gene3D" id="3.30.460.10">
    <property type="entry name" value="Beta Polymerase, domain 2"/>
    <property type="match status" value="1"/>
</dbReference>
<evidence type="ECO:0000256" key="1">
    <source>
        <dbReference type="ARBA" id="ARBA00003470"/>
    </source>
</evidence>
<dbReference type="InterPro" id="IPR040152">
    <property type="entry name" value="Atp25"/>
</dbReference>
<dbReference type="Proteomes" id="UP000006753">
    <property type="component" value="Unassembled WGS sequence"/>
</dbReference>
<protein>
    <recommendedName>
        <fullName evidence="8">ATPase synthesis protein 25</fullName>
    </recommendedName>
</protein>
<evidence type="ECO:0000256" key="7">
    <source>
        <dbReference type="ARBA" id="ARBA00023136"/>
    </source>
</evidence>